<protein>
    <recommendedName>
        <fullName evidence="1">DUF234 domain-containing protein</fullName>
    </recommendedName>
</protein>
<dbReference type="Pfam" id="PF03008">
    <property type="entry name" value="DUF234"/>
    <property type="match status" value="1"/>
</dbReference>
<dbReference type="EMBL" id="SNRY01004227">
    <property type="protein sequence ID" value="KAA6318326.1"/>
    <property type="molecule type" value="Genomic_DNA"/>
</dbReference>
<dbReference type="PANTHER" id="PTHR34704">
    <property type="entry name" value="ATPASE"/>
    <property type="match status" value="1"/>
</dbReference>
<feature type="domain" description="DUF234" evidence="1">
    <location>
        <begin position="12"/>
        <end position="98"/>
    </location>
</feature>
<sequence length="133" mass="16157">MLFKTVSFLRFWFRYFEKYSSLVEINNFKALAHIIKNDYPTYSETSLEYYFRQRMEESQAYRNIGSWWCSKGDPCEIDIMGIYIDNKRALVAEVKRQRKNFKPELLHKKEEILRNKVSSAYEIESKCLFMEDM</sequence>
<organism evidence="2">
    <name type="scientific">termite gut metagenome</name>
    <dbReference type="NCBI Taxonomy" id="433724"/>
    <lineage>
        <taxon>unclassified sequences</taxon>
        <taxon>metagenomes</taxon>
        <taxon>organismal metagenomes</taxon>
    </lineage>
</organism>
<name>A0A5J4Q8G2_9ZZZZ</name>
<reference evidence="2" key="1">
    <citation type="submission" date="2019-03" db="EMBL/GenBank/DDBJ databases">
        <title>Single cell metagenomics reveals metabolic interactions within the superorganism composed of flagellate Streblomastix strix and complex community of Bacteroidetes bacteria on its surface.</title>
        <authorList>
            <person name="Treitli S.C."/>
            <person name="Kolisko M."/>
            <person name="Husnik F."/>
            <person name="Keeling P."/>
            <person name="Hampl V."/>
        </authorList>
    </citation>
    <scope>NUCLEOTIDE SEQUENCE</scope>
    <source>
        <strain evidence="2">STM</strain>
    </source>
</reference>
<accession>A0A5J4Q8G2</accession>
<comment type="caution">
    <text evidence="2">The sequence shown here is derived from an EMBL/GenBank/DDBJ whole genome shotgun (WGS) entry which is preliminary data.</text>
</comment>
<dbReference type="InterPro" id="IPR004256">
    <property type="entry name" value="DUF234"/>
</dbReference>
<gene>
    <name evidence="2" type="ORF">EZS27_031649</name>
</gene>
<dbReference type="AlphaFoldDB" id="A0A5J4Q8G2"/>
<proteinExistence type="predicted"/>
<dbReference type="PANTHER" id="PTHR34704:SF1">
    <property type="entry name" value="ATPASE"/>
    <property type="match status" value="1"/>
</dbReference>
<evidence type="ECO:0000259" key="1">
    <source>
        <dbReference type="Pfam" id="PF03008"/>
    </source>
</evidence>
<evidence type="ECO:0000313" key="2">
    <source>
        <dbReference type="EMBL" id="KAA6318326.1"/>
    </source>
</evidence>